<feature type="domain" description="Peptidase C1A papain C-terminal" evidence="4">
    <location>
        <begin position="59"/>
        <end position="277"/>
    </location>
</feature>
<keyword evidence="3" id="KW-0732">Signal</keyword>
<comment type="similarity">
    <text evidence="1">Belongs to the peptidase C1 family.</text>
</comment>
<evidence type="ECO:0000256" key="1">
    <source>
        <dbReference type="ARBA" id="ARBA00008455"/>
    </source>
</evidence>
<dbReference type="InterPro" id="IPR000668">
    <property type="entry name" value="Peptidase_C1A_C"/>
</dbReference>
<keyword evidence="6" id="KW-1185">Reference proteome</keyword>
<evidence type="ECO:0000256" key="2">
    <source>
        <dbReference type="SAM" id="MobiDB-lite"/>
    </source>
</evidence>
<feature type="compositionally biased region" description="Pro residues" evidence="2">
    <location>
        <begin position="289"/>
        <end position="307"/>
    </location>
</feature>
<feature type="signal peptide" evidence="3">
    <location>
        <begin position="1"/>
        <end position="22"/>
    </location>
</feature>
<dbReference type="Gene3D" id="3.90.70.10">
    <property type="entry name" value="Cysteine proteinases"/>
    <property type="match status" value="1"/>
</dbReference>
<dbReference type="SMART" id="SM00645">
    <property type="entry name" value="Pept_C1"/>
    <property type="match status" value="1"/>
</dbReference>
<dbReference type="PANTHER" id="PTHR12411">
    <property type="entry name" value="CYSTEINE PROTEASE FAMILY C1-RELATED"/>
    <property type="match status" value="1"/>
</dbReference>
<protein>
    <recommendedName>
        <fullName evidence="4">Peptidase C1A papain C-terminal domain-containing protein</fullName>
    </recommendedName>
</protein>
<evidence type="ECO:0000259" key="4">
    <source>
        <dbReference type="SMART" id="SM00645"/>
    </source>
</evidence>
<feature type="region of interest" description="Disordered" evidence="2">
    <location>
        <begin position="284"/>
        <end position="308"/>
    </location>
</feature>
<dbReference type="InterPro" id="IPR038765">
    <property type="entry name" value="Papain-like_cys_pep_sf"/>
</dbReference>
<dbReference type="InterPro" id="IPR013128">
    <property type="entry name" value="Peptidase_C1A"/>
</dbReference>
<feature type="chain" id="PRO_5046706488" description="Peptidase C1A papain C-terminal domain-containing protein" evidence="3">
    <location>
        <begin position="23"/>
        <end position="544"/>
    </location>
</feature>
<dbReference type="SUPFAM" id="SSF54001">
    <property type="entry name" value="Cysteine proteinases"/>
    <property type="match status" value="1"/>
</dbReference>
<gene>
    <name evidence="5" type="ORF">QO012_003101</name>
</gene>
<proteinExistence type="inferred from homology"/>
<organism evidence="5 6">
    <name type="scientific">Methylobacterium aerolatum</name>
    <dbReference type="NCBI Taxonomy" id="418708"/>
    <lineage>
        <taxon>Bacteria</taxon>
        <taxon>Pseudomonadati</taxon>
        <taxon>Pseudomonadota</taxon>
        <taxon>Alphaproteobacteria</taxon>
        <taxon>Hyphomicrobiales</taxon>
        <taxon>Methylobacteriaceae</taxon>
        <taxon>Methylobacterium</taxon>
    </lineage>
</organism>
<evidence type="ECO:0000313" key="5">
    <source>
        <dbReference type="EMBL" id="MDQ0448590.1"/>
    </source>
</evidence>
<name>A0ABU0I1X1_9HYPH</name>
<sequence length="544" mass="58886">MLRGLASSVLAIACIVSATATCAVGQPVEAEEQQGTGSQPLSPEEFAKLPKTPEYRAFLPGKTDLASHFPRPGSQGNQGSCVGWAVGYAARGYYSEAAEGRNVHEASNIPSPSYIYNNIIPNKNQCDSGASIVSALNLLRVSGSPSIKNYPYNPSKCSAPGSDKPYQTSDFKIDRWLAVDYRSLDQVKGELAKGHPVIVSLRSTKEFHKLRRGQIYQVVGAQGDVWHAVSIVGYDERRQAFKFINSWGEQWGDQGFGWISYASFQSEVREAYVMRPLKPVVPERKETPVPSPPVVQIKPPTPTPAPTPVVHIDPKPLPTPTPVPVAEFKCGHVEGKRQGEKVTFSGFVGSDGDLLTLSERAQAMNADVNVAVRPWPQCEVLLTLEKALAQADRPKVKIEGIGKGTQEGDYLRITVESPAYPSFIHAAYIQADGSVVHLIQPDNLHLKAVPPSDRMVFGALDGTGPKFKVAPPFGREMLVVLASRSPLFASPRPTQETEREFLTALRKALAAKPDPTAPDRVVSAGVDAIITSKSSVIPAWLALP</sequence>
<dbReference type="RefSeq" id="WP_238201005.1">
    <property type="nucleotide sequence ID" value="NZ_BPQE01000001.1"/>
</dbReference>
<dbReference type="Proteomes" id="UP001231124">
    <property type="component" value="Unassembled WGS sequence"/>
</dbReference>
<comment type="caution">
    <text evidence="5">The sequence shown here is derived from an EMBL/GenBank/DDBJ whole genome shotgun (WGS) entry which is preliminary data.</text>
</comment>
<evidence type="ECO:0000256" key="3">
    <source>
        <dbReference type="SAM" id="SignalP"/>
    </source>
</evidence>
<dbReference type="Pfam" id="PF00112">
    <property type="entry name" value="Peptidase_C1"/>
    <property type="match status" value="1"/>
</dbReference>
<dbReference type="CDD" id="cd02619">
    <property type="entry name" value="Peptidase_C1"/>
    <property type="match status" value="1"/>
</dbReference>
<accession>A0ABU0I1X1</accession>
<reference evidence="5 6" key="1">
    <citation type="submission" date="2023-07" db="EMBL/GenBank/DDBJ databases">
        <title>Genomic Encyclopedia of Type Strains, Phase IV (KMG-IV): sequencing the most valuable type-strain genomes for metagenomic binning, comparative biology and taxonomic classification.</title>
        <authorList>
            <person name="Goeker M."/>
        </authorList>
    </citation>
    <scope>NUCLEOTIDE SEQUENCE [LARGE SCALE GENOMIC DNA]</scope>
    <source>
        <strain evidence="5 6">DSM 19013</strain>
    </source>
</reference>
<dbReference type="EMBL" id="JAUSVP010000009">
    <property type="protein sequence ID" value="MDQ0448590.1"/>
    <property type="molecule type" value="Genomic_DNA"/>
</dbReference>
<evidence type="ECO:0000313" key="6">
    <source>
        <dbReference type="Proteomes" id="UP001231124"/>
    </source>
</evidence>